<dbReference type="Proteomes" id="UP000435304">
    <property type="component" value="Unassembled WGS sequence"/>
</dbReference>
<evidence type="ECO:0000256" key="2">
    <source>
        <dbReference type="ARBA" id="ARBA00022741"/>
    </source>
</evidence>
<dbReference type="SUPFAM" id="SSF55931">
    <property type="entry name" value="Glutamine synthetase/guanido kinase"/>
    <property type="match status" value="1"/>
</dbReference>
<gene>
    <name evidence="6" type="ORF">GC722_09455</name>
</gene>
<dbReference type="InterPro" id="IPR014746">
    <property type="entry name" value="Gln_synth/guanido_kin_cat_dom"/>
</dbReference>
<dbReference type="Pfam" id="PF04107">
    <property type="entry name" value="GCS2"/>
    <property type="match status" value="1"/>
</dbReference>
<dbReference type="NCBIfam" id="TIGR02050">
    <property type="entry name" value="gshA_cyan_rel"/>
    <property type="match status" value="1"/>
</dbReference>
<sequence>MSTPASPRTLGVEEEFLLFRRDAAVLEPVGDAVAAQATEQSAGSFEHELKQPQAELSTLPTTELGDVSAQLHARRTALGRAAADHGARLVAMSTSPVEIDAGTTAETRYHRMEGHFGEVARHQVICGMHVHVGVDSDEERVGVVDRLQPWLPVLLALSGNSPLWRSSDTAYDSYRSVLWGQWPTSGPTAPFGDLAGYRRITASLVRSGASLDEAMVYYPARLSPRYPTVEVRVADVCASVEDAVTLAGLVRALVHTAAEEWAEGAPLPATWPGLLHAAHWRAARFGVRERLLDPSGDEPLPAWTVVETLLERVRPALQAAGDLSRVEQGLELIRGRGTGAALQRAALAEGSLATVVDVVAEATLAR</sequence>
<dbReference type="Gene3D" id="3.30.590.20">
    <property type="match status" value="1"/>
</dbReference>
<protein>
    <recommendedName>
        <fullName evidence="5">Putative glutamate--cysteine ligase 2</fullName>
        <ecNumber evidence="5">6.3.2.2</ecNumber>
    </recommendedName>
    <alternativeName>
        <fullName evidence="5">Gamma-glutamylcysteine synthetase 2</fullName>
        <shortName evidence="5">GCS 2</shortName>
        <shortName evidence="5">Gamma-GCS 2</shortName>
    </alternativeName>
</protein>
<proteinExistence type="inferred from homology"/>
<dbReference type="NCBIfam" id="NF010041">
    <property type="entry name" value="PRK13517.1-1"/>
    <property type="match status" value="1"/>
</dbReference>
<dbReference type="PANTHER" id="PTHR36510:SF1">
    <property type="entry name" value="GLUTAMATE--CYSTEINE LIGASE 2-RELATED"/>
    <property type="match status" value="1"/>
</dbReference>
<dbReference type="EMBL" id="WPCU01000005">
    <property type="protein sequence ID" value="MVA76249.1"/>
    <property type="molecule type" value="Genomic_DNA"/>
</dbReference>
<dbReference type="PANTHER" id="PTHR36510">
    <property type="entry name" value="GLUTAMATE--CYSTEINE LIGASE 2-RELATED"/>
    <property type="match status" value="1"/>
</dbReference>
<dbReference type="InterPro" id="IPR011793">
    <property type="entry name" value="YbdK"/>
</dbReference>
<keyword evidence="1 5" id="KW-0436">Ligase</keyword>
<evidence type="ECO:0000313" key="6">
    <source>
        <dbReference type="EMBL" id="MVA76249.1"/>
    </source>
</evidence>
<evidence type="ECO:0000256" key="3">
    <source>
        <dbReference type="ARBA" id="ARBA00022840"/>
    </source>
</evidence>
<dbReference type="HAMAP" id="MF_01609">
    <property type="entry name" value="Glu_cys_ligase_2"/>
    <property type="match status" value="1"/>
</dbReference>
<keyword evidence="7" id="KW-1185">Reference proteome</keyword>
<dbReference type="RefSeq" id="WP_156609637.1">
    <property type="nucleotide sequence ID" value="NZ_WPCU01000005.1"/>
</dbReference>
<comment type="function">
    <text evidence="5">ATP-dependent carboxylate-amine ligase which exhibits weak glutamate--cysteine ligase activity.</text>
</comment>
<dbReference type="InterPro" id="IPR050141">
    <property type="entry name" value="GCL_type2/YbdK_subfam"/>
</dbReference>
<dbReference type="AlphaFoldDB" id="A0A6A9V0U3"/>
<comment type="caution">
    <text evidence="6">The sequence shown here is derived from an EMBL/GenBank/DDBJ whole genome shotgun (WGS) entry which is preliminary data.</text>
</comment>
<dbReference type="InterPro" id="IPR006336">
    <property type="entry name" value="GCS2"/>
</dbReference>
<comment type="catalytic activity">
    <reaction evidence="4 5">
        <text>L-cysteine + L-glutamate + ATP = gamma-L-glutamyl-L-cysteine + ADP + phosphate + H(+)</text>
        <dbReference type="Rhea" id="RHEA:13285"/>
        <dbReference type="ChEBI" id="CHEBI:15378"/>
        <dbReference type="ChEBI" id="CHEBI:29985"/>
        <dbReference type="ChEBI" id="CHEBI:30616"/>
        <dbReference type="ChEBI" id="CHEBI:35235"/>
        <dbReference type="ChEBI" id="CHEBI:43474"/>
        <dbReference type="ChEBI" id="CHEBI:58173"/>
        <dbReference type="ChEBI" id="CHEBI:456216"/>
        <dbReference type="EC" id="6.3.2.2"/>
    </reaction>
</comment>
<keyword evidence="2 5" id="KW-0547">Nucleotide-binding</keyword>
<comment type="similarity">
    <text evidence="5">Belongs to the glutamate--cysteine ligase type 2 family. YbdK subfamily.</text>
</comment>
<organism evidence="6 7">
    <name type="scientific">Auraticoccus cholistanensis</name>
    <dbReference type="NCBI Taxonomy" id="2656650"/>
    <lineage>
        <taxon>Bacteria</taxon>
        <taxon>Bacillati</taxon>
        <taxon>Actinomycetota</taxon>
        <taxon>Actinomycetes</taxon>
        <taxon>Propionibacteriales</taxon>
        <taxon>Propionibacteriaceae</taxon>
        <taxon>Auraticoccus</taxon>
    </lineage>
</organism>
<keyword evidence="3 5" id="KW-0067">ATP-binding</keyword>
<evidence type="ECO:0000256" key="4">
    <source>
        <dbReference type="ARBA" id="ARBA00048819"/>
    </source>
</evidence>
<reference evidence="6 7" key="1">
    <citation type="submission" date="2019-12" db="EMBL/GenBank/DDBJ databases">
        <title>Auraticoccus cholistani sp. nov., an actinomycete isolated from soil of Cholistan desert.</title>
        <authorList>
            <person name="Cheema M.T."/>
        </authorList>
    </citation>
    <scope>NUCLEOTIDE SEQUENCE [LARGE SCALE GENOMIC DNA]</scope>
    <source>
        <strain evidence="6 7">F435</strain>
    </source>
</reference>
<dbReference type="GO" id="GO:0042398">
    <property type="term" value="P:modified amino acid biosynthetic process"/>
    <property type="evidence" value="ECO:0007669"/>
    <property type="project" value="InterPro"/>
</dbReference>
<dbReference type="EC" id="6.3.2.2" evidence="5"/>
<accession>A0A6A9V0U3</accession>
<dbReference type="GO" id="GO:0005524">
    <property type="term" value="F:ATP binding"/>
    <property type="evidence" value="ECO:0007669"/>
    <property type="project" value="UniProtKB-KW"/>
</dbReference>
<evidence type="ECO:0000313" key="7">
    <source>
        <dbReference type="Proteomes" id="UP000435304"/>
    </source>
</evidence>
<evidence type="ECO:0000256" key="1">
    <source>
        <dbReference type="ARBA" id="ARBA00022598"/>
    </source>
</evidence>
<dbReference type="GO" id="GO:0004357">
    <property type="term" value="F:glutamate-cysteine ligase activity"/>
    <property type="evidence" value="ECO:0007669"/>
    <property type="project" value="UniProtKB-EC"/>
</dbReference>
<name>A0A6A9V0U3_9ACTN</name>
<evidence type="ECO:0000256" key="5">
    <source>
        <dbReference type="HAMAP-Rule" id="MF_01609"/>
    </source>
</evidence>